<feature type="chain" id="PRO_5012680560" evidence="4">
    <location>
        <begin position="29"/>
        <end position="399"/>
    </location>
</feature>
<name>A0A1M6KQ39_9FLAO</name>
<feature type="repeat" description="TPR" evidence="3">
    <location>
        <begin position="291"/>
        <end position="324"/>
    </location>
</feature>
<evidence type="ECO:0000256" key="4">
    <source>
        <dbReference type="SAM" id="SignalP"/>
    </source>
</evidence>
<dbReference type="InterPro" id="IPR013105">
    <property type="entry name" value="TPR_2"/>
</dbReference>
<feature type="repeat" description="TPR" evidence="3">
    <location>
        <begin position="188"/>
        <end position="221"/>
    </location>
</feature>
<keyword evidence="4" id="KW-0732">Signal</keyword>
<dbReference type="PROSITE" id="PS50005">
    <property type="entry name" value="TPR"/>
    <property type="match status" value="4"/>
</dbReference>
<evidence type="ECO:0000256" key="1">
    <source>
        <dbReference type="ARBA" id="ARBA00022737"/>
    </source>
</evidence>
<dbReference type="AlphaFoldDB" id="A0A1M6KQ39"/>
<protein>
    <submittedName>
        <fullName evidence="5">TPR repeat-containing protein</fullName>
    </submittedName>
</protein>
<gene>
    <name evidence="5" type="ORF">SAMN04488508_1122</name>
</gene>
<dbReference type="STRING" id="570521.SAMN04488508_1122"/>
<feature type="repeat" description="TPR" evidence="3">
    <location>
        <begin position="53"/>
        <end position="86"/>
    </location>
</feature>
<evidence type="ECO:0000313" key="5">
    <source>
        <dbReference type="EMBL" id="SHJ60994.1"/>
    </source>
</evidence>
<dbReference type="InterPro" id="IPR019734">
    <property type="entry name" value="TPR_rpt"/>
</dbReference>
<dbReference type="EMBL" id="FQYP01000012">
    <property type="protein sequence ID" value="SHJ60994.1"/>
    <property type="molecule type" value="Genomic_DNA"/>
</dbReference>
<dbReference type="PANTHER" id="PTHR12558:SF13">
    <property type="entry name" value="CELL DIVISION CYCLE PROTEIN 27 HOMOLOG"/>
    <property type="match status" value="1"/>
</dbReference>
<sequence>MDNKIVSLFFLVLFAGIALLNAQTSVKAADSLYTIGDYSAAIKTYTEITPKSDHILAQMARSHKAKGTYDDALVFYQQAIETNPKALIAKMEYGKLLMTTKNFQKANGIFEGLVVKHPKNPDFQYQLGLTKETLKDSAAIYHYKKAFDLDQSHQKSCYKVAKHFLVRREFDSVVKYAQTGLSYYKNNVELISVLGQNYYKMERFDKAIPYFLQLVELNYVNEFVYRYLATSYYKEYEYKEALQYYKLLLNYDDENPRLYNTLAEVSSKLKNYKDAEKYYLTAIELLDYNLDGEYYKLAMTYRFQEKWEDAMAYMKKAIKENPGNINAQYELAAFADAYYKDPEIKLSYYNKYLDKFGEKEDSTDKPTKVAFKRFIQERVQKRIRQLEQEIATDSLGAKK</sequence>
<dbReference type="SMART" id="SM00028">
    <property type="entry name" value="TPR"/>
    <property type="match status" value="6"/>
</dbReference>
<dbReference type="SUPFAM" id="SSF48452">
    <property type="entry name" value="TPR-like"/>
    <property type="match status" value="1"/>
</dbReference>
<dbReference type="Proteomes" id="UP000184432">
    <property type="component" value="Unassembled WGS sequence"/>
</dbReference>
<reference evidence="6" key="1">
    <citation type="submission" date="2016-11" db="EMBL/GenBank/DDBJ databases">
        <authorList>
            <person name="Varghese N."/>
            <person name="Submissions S."/>
        </authorList>
    </citation>
    <scope>NUCLEOTIDE SEQUENCE [LARGE SCALE GENOMIC DNA]</scope>
    <source>
        <strain evidence="6">DSM 22623</strain>
    </source>
</reference>
<keyword evidence="2 3" id="KW-0802">TPR repeat</keyword>
<dbReference type="Pfam" id="PF13432">
    <property type="entry name" value="TPR_16"/>
    <property type="match status" value="1"/>
</dbReference>
<organism evidence="5 6">
    <name type="scientific">Aquimarina spongiae</name>
    <dbReference type="NCBI Taxonomy" id="570521"/>
    <lineage>
        <taxon>Bacteria</taxon>
        <taxon>Pseudomonadati</taxon>
        <taxon>Bacteroidota</taxon>
        <taxon>Flavobacteriia</taxon>
        <taxon>Flavobacteriales</taxon>
        <taxon>Flavobacteriaceae</taxon>
        <taxon>Aquimarina</taxon>
    </lineage>
</organism>
<dbReference type="PANTHER" id="PTHR12558">
    <property type="entry name" value="CELL DIVISION CYCLE 16,23,27"/>
    <property type="match status" value="1"/>
</dbReference>
<feature type="signal peptide" evidence="4">
    <location>
        <begin position="1"/>
        <end position="28"/>
    </location>
</feature>
<proteinExistence type="predicted"/>
<dbReference type="Gene3D" id="1.25.40.10">
    <property type="entry name" value="Tetratricopeptide repeat domain"/>
    <property type="match status" value="3"/>
</dbReference>
<evidence type="ECO:0000256" key="3">
    <source>
        <dbReference type="PROSITE-ProRule" id="PRU00339"/>
    </source>
</evidence>
<keyword evidence="6" id="KW-1185">Reference proteome</keyword>
<evidence type="ECO:0000256" key="2">
    <source>
        <dbReference type="ARBA" id="ARBA00022803"/>
    </source>
</evidence>
<accession>A0A1M6KQ39</accession>
<dbReference type="Pfam" id="PF14559">
    <property type="entry name" value="TPR_19"/>
    <property type="match status" value="1"/>
</dbReference>
<dbReference type="RefSeq" id="WP_073321171.1">
    <property type="nucleotide sequence ID" value="NZ_FQYP01000012.1"/>
</dbReference>
<evidence type="ECO:0000313" key="6">
    <source>
        <dbReference type="Proteomes" id="UP000184432"/>
    </source>
</evidence>
<feature type="repeat" description="TPR" evidence="3">
    <location>
        <begin position="222"/>
        <end position="255"/>
    </location>
</feature>
<keyword evidence="1" id="KW-0677">Repeat</keyword>
<dbReference type="InterPro" id="IPR011990">
    <property type="entry name" value="TPR-like_helical_dom_sf"/>
</dbReference>
<dbReference type="Pfam" id="PF13181">
    <property type="entry name" value="TPR_8"/>
    <property type="match status" value="1"/>
</dbReference>
<dbReference type="Pfam" id="PF07719">
    <property type="entry name" value="TPR_2"/>
    <property type="match status" value="1"/>
</dbReference>